<dbReference type="PANTHER" id="PTHR11679">
    <property type="entry name" value="VESICLE PROTEIN SORTING-ASSOCIATED"/>
    <property type="match status" value="1"/>
</dbReference>
<reference evidence="3" key="3">
    <citation type="submission" date="2019-04" db="EMBL/GenBank/DDBJ databases">
        <authorList>
            <person name="Howe K."/>
            <person name="Paulini M."/>
            <person name="Williams G."/>
        </authorList>
    </citation>
    <scope>NUCLEOTIDE SEQUENCE [LARGE SCALE GENOMIC DNA]</scope>
    <source>
        <strain evidence="3">FR3</strain>
    </source>
</reference>
<proteinExistence type="inferred from homology"/>
<dbReference type="GeneID" id="6100858"/>
<name>A0A0K0ISD4_BRUMA</name>
<organism evidence="2">
    <name type="scientific">Brugia malayi</name>
    <name type="common">Filarial nematode worm</name>
    <dbReference type="NCBI Taxonomy" id="6279"/>
    <lineage>
        <taxon>Eukaryota</taxon>
        <taxon>Metazoa</taxon>
        <taxon>Ecdysozoa</taxon>
        <taxon>Nematoda</taxon>
        <taxon>Chromadorea</taxon>
        <taxon>Rhabditida</taxon>
        <taxon>Spirurina</taxon>
        <taxon>Spiruromorpha</taxon>
        <taxon>Filarioidea</taxon>
        <taxon>Onchocercidae</taxon>
        <taxon>Brugia</taxon>
    </lineage>
</organism>
<dbReference type="Proteomes" id="UP000006672">
    <property type="component" value="Unassembled WGS sequence"/>
</dbReference>
<evidence type="ECO:0000313" key="5">
    <source>
        <dbReference type="WBParaSite" id="Bm1165a.1"/>
    </source>
</evidence>
<evidence type="ECO:0000313" key="3">
    <source>
        <dbReference type="EMBL" id="VIP00221.1"/>
    </source>
</evidence>
<dbReference type="RefSeq" id="XP_042938875.1">
    <property type="nucleotide sequence ID" value="XM_043082941.1"/>
</dbReference>
<dbReference type="OrthoDB" id="2228at2759"/>
<evidence type="ECO:0000313" key="4">
    <source>
        <dbReference type="Proteomes" id="UP000006672"/>
    </source>
</evidence>
<dbReference type="GO" id="GO:0016192">
    <property type="term" value="P:vesicle-mediated transport"/>
    <property type="evidence" value="ECO:0007669"/>
    <property type="project" value="InterPro"/>
</dbReference>
<keyword evidence="4" id="KW-1185">Reference proteome</keyword>
<dbReference type="WBParaSite" id="Bm1165a.1">
    <property type="protein sequence ID" value="Bm1165a.1"/>
    <property type="gene ID" value="WBGene00221426"/>
</dbReference>
<accession>A0A4E9FWT3</accession>
<comment type="similarity">
    <text evidence="1">Belongs to the STXBP/unc-18/SEC1 family.</text>
</comment>
<dbReference type="Gene3D" id="1.25.40.60">
    <property type="match status" value="1"/>
</dbReference>
<dbReference type="InterPro" id="IPR001619">
    <property type="entry name" value="Sec1-like"/>
</dbReference>
<reference evidence="2 4" key="1">
    <citation type="journal article" date="2007" name="Science">
        <title>Draft genome of the filarial nematode parasite Brugia malayi.</title>
        <authorList>
            <person name="Ghedin E."/>
            <person name="Wang S."/>
            <person name="Spiro D."/>
            <person name="Caler E."/>
            <person name="Zhao Q."/>
            <person name="Crabtree J."/>
            <person name="Allen J.E."/>
            <person name="Delcher A.L."/>
            <person name="Guiliano D.B."/>
            <person name="Miranda-Saavedra D."/>
            <person name="Angiuoli S.V."/>
            <person name="Creasy T."/>
            <person name="Amedeo P."/>
            <person name="Haas B."/>
            <person name="El-Sayed N.M."/>
            <person name="Wortman J.R."/>
            <person name="Feldblyum T."/>
            <person name="Tallon L."/>
            <person name="Schatz M."/>
            <person name="Shumway M."/>
            <person name="Koo H."/>
            <person name="Salzberg S.L."/>
            <person name="Schobel S."/>
            <person name="Pertea M."/>
            <person name="Pop M."/>
            <person name="White O."/>
            <person name="Barton G.J."/>
            <person name="Carlow C.K."/>
            <person name="Crawford M.J."/>
            <person name="Daub J."/>
            <person name="Dimmic M.W."/>
            <person name="Estes C.F."/>
            <person name="Foster J.M."/>
            <person name="Ganatra M."/>
            <person name="Gregory W.F."/>
            <person name="Johnson N.M."/>
            <person name="Jin J."/>
            <person name="Komuniecki R."/>
            <person name="Korf I."/>
            <person name="Kumar S."/>
            <person name="Laney S."/>
            <person name="Li B.W."/>
            <person name="Li W."/>
            <person name="Lindblom T.H."/>
            <person name="Lustigman S."/>
            <person name="Ma D."/>
            <person name="Maina C.V."/>
            <person name="Martin D.M."/>
            <person name="McCarter J.P."/>
            <person name="McReynolds L."/>
            <person name="Mitreva M."/>
            <person name="Nutman T.B."/>
            <person name="Parkinson J."/>
            <person name="Peregrin-Alvarez J.M."/>
            <person name="Poole C."/>
            <person name="Ren Q."/>
            <person name="Saunders L."/>
            <person name="Sluder A.E."/>
            <person name="Smith K."/>
            <person name="Stanke M."/>
            <person name="Unnasch T.R."/>
            <person name="Ware J."/>
            <person name="Wei A.D."/>
            <person name="Weil G."/>
            <person name="Williams D.J."/>
            <person name="Zhang Y."/>
            <person name="Williams S.A."/>
            <person name="Fraser-Liggett C."/>
            <person name="Slatko B."/>
            <person name="Blaxter M.L."/>
            <person name="Scott A.L."/>
        </authorList>
    </citation>
    <scope>NUCLEOTIDE SEQUENCE</scope>
    <source>
        <strain evidence="2 4">FR3</strain>
    </source>
</reference>
<dbReference type="InterPro" id="IPR036045">
    <property type="entry name" value="Sec1-like_sf"/>
</dbReference>
<evidence type="ECO:0000313" key="6">
    <source>
        <dbReference type="WormBase" id="Bm1165b"/>
    </source>
</evidence>
<dbReference type="AlphaFoldDB" id="A0A0K0ISD4"/>
<reference evidence="2" key="2">
    <citation type="submission" date="2012-12" db="EMBL/GenBank/DDBJ databases">
        <authorList>
            <person name="Gao Y.W."/>
            <person name="Fan S.T."/>
            <person name="Sun H.T."/>
            <person name="Wang Z."/>
            <person name="Gao X.L."/>
            <person name="Li Y.G."/>
            <person name="Wang T.C."/>
            <person name="Zhang K."/>
            <person name="Xu W.W."/>
            <person name="Yu Z.J."/>
            <person name="Xia X.Z."/>
        </authorList>
    </citation>
    <scope>NUCLEOTIDE SEQUENCE</scope>
    <source>
        <strain evidence="2">FR3</strain>
    </source>
</reference>
<reference evidence="5" key="4">
    <citation type="submission" date="2022-04" db="UniProtKB">
        <authorList>
            <consortium name="WormBaseParasite"/>
        </authorList>
    </citation>
    <scope>IDENTIFICATION</scope>
</reference>
<accession>A0A0K0ISD4</accession>
<dbReference type="SUPFAM" id="SSF56815">
    <property type="entry name" value="Sec1/munc18-like (SM) proteins"/>
    <property type="match status" value="1"/>
</dbReference>
<dbReference type="EMBL" id="CAAKNF010000026">
    <property type="protein sequence ID" value="VIP00221.1"/>
    <property type="molecule type" value="Genomic_DNA"/>
</dbReference>
<dbReference type="Pfam" id="PF00995">
    <property type="entry name" value="Sec1"/>
    <property type="match status" value="1"/>
</dbReference>
<sequence length="176" mass="20703">MLALIKWYCLMKTMTSGIENRHKLIAVVSQGVTKGLKNFSKDLSMMIKKMPQYQKELNKFNTHFHLEEECMRKYQQGIDKLCKVEQDLALQVDVKDPIKLMVPLLIDPVVEPLDRITEESLDKFLQHANVVEKDTLANAMFLCLNIIMQGRKRFWTPNCKERPNEQIYQTSRWVPF</sequence>
<dbReference type="Gene3D" id="3.90.830.10">
    <property type="entry name" value="Syntaxin Binding Protein 1, Chain A, domain 2"/>
    <property type="match status" value="1"/>
</dbReference>
<evidence type="ECO:0000313" key="2">
    <source>
        <dbReference type="EMBL" id="CDP91997.2"/>
    </source>
</evidence>
<dbReference type="WormBase" id="Bm1165b">
    <property type="protein sequence ID" value="BM23277"/>
    <property type="gene ID" value="WBGene00221426"/>
    <property type="gene designation" value="Bma-unc-18.1"/>
</dbReference>
<dbReference type="EMBL" id="LN856662">
    <property type="protein sequence ID" value="CDP91997.2"/>
    <property type="molecule type" value="Genomic_DNA"/>
</dbReference>
<dbReference type="InterPro" id="IPR043127">
    <property type="entry name" value="Sec-1-like_dom3a"/>
</dbReference>
<gene>
    <name evidence="6" type="primary">bma-unc-18.1</name>
    <name evidence="3" type="synonym">Bma-unc-18.1</name>
    <name evidence="2 6" type="ORF">Bm1165</name>
    <name evidence="3" type="ORF">BM_BM1165</name>
    <name evidence="2" type="ORF">BM_Bm1165</name>
</gene>
<evidence type="ECO:0000256" key="1">
    <source>
        <dbReference type="ARBA" id="ARBA00009884"/>
    </source>
</evidence>
<protein>
    <submittedName>
        <fullName evidence="3">Acetylcholine regulator unc-18, putative</fullName>
    </submittedName>
    <submittedName>
        <fullName evidence="5">Bm1165, isoform a</fullName>
    </submittedName>
    <submittedName>
        <fullName evidence="2">Bm1165, isoform b</fullName>
    </submittedName>
</protein>